<evidence type="ECO:0000313" key="2">
    <source>
        <dbReference type="EMBL" id="MBX57359.1"/>
    </source>
</evidence>
<proteinExistence type="predicted"/>
<organism evidence="2">
    <name type="scientific">Rhizophora mucronata</name>
    <name type="common">Asiatic mangrove</name>
    <dbReference type="NCBI Taxonomy" id="61149"/>
    <lineage>
        <taxon>Eukaryota</taxon>
        <taxon>Viridiplantae</taxon>
        <taxon>Streptophyta</taxon>
        <taxon>Embryophyta</taxon>
        <taxon>Tracheophyta</taxon>
        <taxon>Spermatophyta</taxon>
        <taxon>Magnoliopsida</taxon>
        <taxon>eudicotyledons</taxon>
        <taxon>Gunneridae</taxon>
        <taxon>Pentapetalae</taxon>
        <taxon>rosids</taxon>
        <taxon>fabids</taxon>
        <taxon>Malpighiales</taxon>
        <taxon>Rhizophoraceae</taxon>
        <taxon>Rhizophora</taxon>
    </lineage>
</organism>
<protein>
    <submittedName>
        <fullName evidence="2">Uncharacterized protein</fullName>
    </submittedName>
</protein>
<name>A0A2P2PRS3_RHIMU</name>
<reference evidence="2" key="1">
    <citation type="submission" date="2018-02" db="EMBL/GenBank/DDBJ databases">
        <title>Rhizophora mucronata_Transcriptome.</title>
        <authorList>
            <person name="Meera S.P."/>
            <person name="Sreeshan A."/>
            <person name="Augustine A."/>
        </authorList>
    </citation>
    <scope>NUCLEOTIDE SEQUENCE</scope>
    <source>
        <tissue evidence="2">Leaf</tissue>
    </source>
</reference>
<evidence type="ECO:0000256" key="1">
    <source>
        <dbReference type="SAM" id="MobiDB-lite"/>
    </source>
</evidence>
<feature type="region of interest" description="Disordered" evidence="1">
    <location>
        <begin position="1"/>
        <end position="25"/>
    </location>
</feature>
<accession>A0A2P2PRS3</accession>
<dbReference type="EMBL" id="GGEC01076875">
    <property type="protein sequence ID" value="MBX57359.1"/>
    <property type="molecule type" value="Transcribed_RNA"/>
</dbReference>
<dbReference type="AlphaFoldDB" id="A0A2P2PRS3"/>
<sequence length="25" mass="2902">MIKLIDEDGHQISTKPGEIYKNEKD</sequence>
<feature type="compositionally biased region" description="Basic and acidic residues" evidence="1">
    <location>
        <begin position="1"/>
        <end position="10"/>
    </location>
</feature>